<dbReference type="GO" id="GO:0003676">
    <property type="term" value="F:nucleic acid binding"/>
    <property type="evidence" value="ECO:0007669"/>
    <property type="project" value="InterPro"/>
</dbReference>
<dbReference type="PROSITE" id="PS50126">
    <property type="entry name" value="S1"/>
    <property type="match status" value="1"/>
</dbReference>
<proteinExistence type="predicted"/>
<gene>
    <name evidence="2" type="ORF">BG261_06040</name>
</gene>
<dbReference type="EMBL" id="MKIR01000024">
    <property type="protein sequence ID" value="OFI48464.1"/>
    <property type="molecule type" value="Genomic_DNA"/>
</dbReference>
<accession>A0A1E8GJN0</accession>
<dbReference type="STRING" id="1859473.BG261_06040"/>
<dbReference type="Proteomes" id="UP000178622">
    <property type="component" value="Unassembled WGS sequence"/>
</dbReference>
<feature type="domain" description="S1 motif" evidence="1">
    <location>
        <begin position="1"/>
        <end position="63"/>
    </location>
</feature>
<evidence type="ECO:0000259" key="1">
    <source>
        <dbReference type="PROSITE" id="PS50126"/>
    </source>
</evidence>
<dbReference type="AlphaFoldDB" id="A0A1E8GJN0"/>
<evidence type="ECO:0000313" key="2">
    <source>
        <dbReference type="EMBL" id="OFI48464.1"/>
    </source>
</evidence>
<dbReference type="SMART" id="SM00316">
    <property type="entry name" value="S1"/>
    <property type="match status" value="1"/>
</dbReference>
<dbReference type="InterPro" id="IPR003029">
    <property type="entry name" value="S1_domain"/>
</dbReference>
<reference evidence="3" key="1">
    <citation type="submission" date="2016-09" db="EMBL/GenBank/DDBJ databases">
        <title>Draft genome sequence of a novel species of the family Streptococcaceae isolated from flowers.</title>
        <authorList>
            <person name="Chuah L.-O."/>
            <person name="Yap K.-P."/>
            <person name="Thong K.L."/>
            <person name="Liong M.T."/>
            <person name="Ahmad R."/>
            <person name="Rusul G."/>
        </authorList>
    </citation>
    <scope>NUCLEOTIDE SEQUENCE [LARGE SCALE GENOMIC DNA]</scope>
    <source>
        <strain evidence="3">DF1</strain>
    </source>
</reference>
<dbReference type="Pfam" id="PF00575">
    <property type="entry name" value="S1"/>
    <property type="match status" value="1"/>
</dbReference>
<organism evidence="2 3">
    <name type="scientific">Floricoccus tropicus</name>
    <dbReference type="NCBI Taxonomy" id="1859473"/>
    <lineage>
        <taxon>Bacteria</taxon>
        <taxon>Bacillati</taxon>
        <taxon>Bacillota</taxon>
        <taxon>Bacilli</taxon>
        <taxon>Lactobacillales</taxon>
        <taxon>Streptococcaceae</taxon>
        <taxon>Floricoccus</taxon>
    </lineage>
</organism>
<protein>
    <recommendedName>
        <fullName evidence="1">S1 motif domain-containing protein</fullName>
    </recommendedName>
</protein>
<dbReference type="OrthoDB" id="2242529at2"/>
<dbReference type="SUPFAM" id="SSF50249">
    <property type="entry name" value="Nucleic acid-binding proteins"/>
    <property type="match status" value="1"/>
</dbReference>
<keyword evidence="3" id="KW-1185">Reference proteome</keyword>
<dbReference type="InterPro" id="IPR012340">
    <property type="entry name" value="NA-bd_OB-fold"/>
</dbReference>
<evidence type="ECO:0000313" key="3">
    <source>
        <dbReference type="Proteomes" id="UP000178622"/>
    </source>
</evidence>
<sequence>MIENQYKISNITKFGIFVDLDDNGTGLVRWSNVPKSEKYHIGDYVSINILNTHPDGKIDLEIVAEDFNDKFENFISTSYIRLTDLQEKNKHIRDFIK</sequence>
<comment type="caution">
    <text evidence="2">The sequence shown here is derived from an EMBL/GenBank/DDBJ whole genome shotgun (WGS) entry which is preliminary data.</text>
</comment>
<dbReference type="Gene3D" id="2.40.50.140">
    <property type="entry name" value="Nucleic acid-binding proteins"/>
    <property type="match status" value="1"/>
</dbReference>
<name>A0A1E8GJN0_9LACT</name>
<dbReference type="RefSeq" id="WP_070792865.1">
    <property type="nucleotide sequence ID" value="NZ_MKIR01000024.1"/>
</dbReference>